<evidence type="ECO:0000313" key="3">
    <source>
        <dbReference type="Proteomes" id="UP000199308"/>
    </source>
</evidence>
<evidence type="ECO:0000313" key="2">
    <source>
        <dbReference type="EMBL" id="SES70080.1"/>
    </source>
</evidence>
<gene>
    <name evidence="2" type="ORF">SAMN05660429_00274</name>
</gene>
<organism evidence="2 3">
    <name type="scientific">Thalassotalea agarivorans</name>
    <name type="common">Thalassomonas agarivorans</name>
    <dbReference type="NCBI Taxonomy" id="349064"/>
    <lineage>
        <taxon>Bacteria</taxon>
        <taxon>Pseudomonadati</taxon>
        <taxon>Pseudomonadota</taxon>
        <taxon>Gammaproteobacteria</taxon>
        <taxon>Alteromonadales</taxon>
        <taxon>Colwelliaceae</taxon>
        <taxon>Thalassotalea</taxon>
    </lineage>
</organism>
<name>A0A1H9YLX6_THASX</name>
<accession>A0A1H9YLX6</accession>
<dbReference type="AlphaFoldDB" id="A0A1H9YLX6"/>
<dbReference type="EMBL" id="FOHK01000001">
    <property type="protein sequence ID" value="SES70080.1"/>
    <property type="molecule type" value="Genomic_DNA"/>
</dbReference>
<proteinExistence type="predicted"/>
<feature type="transmembrane region" description="Helical" evidence="1">
    <location>
        <begin position="20"/>
        <end position="44"/>
    </location>
</feature>
<keyword evidence="1" id="KW-0472">Membrane</keyword>
<keyword evidence="1" id="KW-0812">Transmembrane</keyword>
<keyword evidence="1" id="KW-1133">Transmembrane helix</keyword>
<keyword evidence="3" id="KW-1185">Reference proteome</keyword>
<reference evidence="2 3" key="1">
    <citation type="submission" date="2016-10" db="EMBL/GenBank/DDBJ databases">
        <authorList>
            <person name="de Groot N.N."/>
        </authorList>
    </citation>
    <scope>NUCLEOTIDE SEQUENCE [LARGE SCALE GENOMIC DNA]</scope>
    <source>
        <strain evidence="2 3">DSM 19706</strain>
    </source>
</reference>
<protein>
    <submittedName>
        <fullName evidence="2">Uncharacterized protein</fullName>
    </submittedName>
</protein>
<evidence type="ECO:0000256" key="1">
    <source>
        <dbReference type="SAM" id="Phobius"/>
    </source>
</evidence>
<sequence>MTLSLLPYLFISYNELFESQYVLLTIFVVLFTAIYPMGYAMLFLMAKFNLGKPAFFRVTEVAVYTETKCEKPDDEPEFFINEIKDIKIEKIKFQGDEFYLMEVFLNPLRTTRRECIKLKLSCDFIENKLEHLLSILKSKAPIKQLWKESTFVD</sequence>
<dbReference type="Proteomes" id="UP000199308">
    <property type="component" value="Unassembled WGS sequence"/>
</dbReference>